<dbReference type="Pfam" id="PF14541">
    <property type="entry name" value="TAXi_C"/>
    <property type="match status" value="1"/>
</dbReference>
<dbReference type="InterPro" id="IPR032861">
    <property type="entry name" value="TAXi_N"/>
</dbReference>
<evidence type="ECO:0000313" key="12">
    <source>
        <dbReference type="EMBL" id="MBX01502.1"/>
    </source>
</evidence>
<dbReference type="Gene3D" id="2.40.70.10">
    <property type="entry name" value="Acid Proteases"/>
    <property type="match status" value="2"/>
</dbReference>
<evidence type="ECO:0000259" key="11">
    <source>
        <dbReference type="PROSITE" id="PS51767"/>
    </source>
</evidence>
<dbReference type="GO" id="GO:0006508">
    <property type="term" value="P:proteolysis"/>
    <property type="evidence" value="ECO:0007669"/>
    <property type="project" value="UniProtKB-KW"/>
</dbReference>
<evidence type="ECO:0000256" key="6">
    <source>
        <dbReference type="ARBA" id="ARBA00022801"/>
    </source>
</evidence>
<dbReference type="PANTHER" id="PTHR13683:SF227">
    <property type="entry name" value="EUKARYOTIC ASPARTYL PROTEASE FAMILY PROTEIN"/>
    <property type="match status" value="1"/>
</dbReference>
<evidence type="ECO:0000256" key="3">
    <source>
        <dbReference type="ARBA" id="ARBA00022729"/>
    </source>
</evidence>
<keyword evidence="6" id="KW-0378">Hydrolase</keyword>
<dbReference type="FunFam" id="2.40.70.10:FF:000015">
    <property type="entry name" value="Aspartyl protease family protein"/>
    <property type="match status" value="1"/>
</dbReference>
<evidence type="ECO:0000256" key="1">
    <source>
        <dbReference type="ARBA" id="ARBA00007447"/>
    </source>
</evidence>
<protein>
    <recommendedName>
        <fullName evidence="7">Aspartic proteinase Asp1</fullName>
    </recommendedName>
    <alternativeName>
        <fullName evidence="8">Nucellin-like protein</fullName>
    </alternativeName>
</protein>
<name>A0A2P2K709_RHIMU</name>
<keyword evidence="5" id="KW-0064">Aspartyl protease</keyword>
<dbReference type="Pfam" id="PF14543">
    <property type="entry name" value="TAXi_N"/>
    <property type="match status" value="1"/>
</dbReference>
<keyword evidence="3 10" id="KW-0732">Signal</keyword>
<dbReference type="InterPro" id="IPR033121">
    <property type="entry name" value="PEPTIDASE_A1"/>
</dbReference>
<evidence type="ECO:0000256" key="2">
    <source>
        <dbReference type="ARBA" id="ARBA00022670"/>
    </source>
</evidence>
<keyword evidence="2" id="KW-0645">Protease</keyword>
<dbReference type="PANTHER" id="PTHR13683">
    <property type="entry name" value="ASPARTYL PROTEASES"/>
    <property type="match status" value="1"/>
</dbReference>
<dbReference type="InterPro" id="IPR001461">
    <property type="entry name" value="Aspartic_peptidase_A1"/>
</dbReference>
<dbReference type="SUPFAM" id="SSF50630">
    <property type="entry name" value="Acid proteases"/>
    <property type="match status" value="1"/>
</dbReference>
<dbReference type="PRINTS" id="PR00792">
    <property type="entry name" value="PEPSIN"/>
</dbReference>
<evidence type="ECO:0000256" key="8">
    <source>
        <dbReference type="ARBA" id="ARBA00077656"/>
    </source>
</evidence>
<proteinExistence type="inferred from homology"/>
<dbReference type="PROSITE" id="PS51257">
    <property type="entry name" value="PROKAR_LIPOPROTEIN"/>
    <property type="match status" value="1"/>
</dbReference>
<feature type="active site" evidence="9">
    <location>
        <position position="288"/>
    </location>
</feature>
<feature type="chain" id="PRO_5015198160" description="Aspartic proteinase Asp1" evidence="10">
    <location>
        <begin position="33"/>
        <end position="427"/>
    </location>
</feature>
<reference evidence="12" key="1">
    <citation type="submission" date="2018-02" db="EMBL/GenBank/DDBJ databases">
        <title>Rhizophora mucronata_Transcriptome.</title>
        <authorList>
            <person name="Meera S.P."/>
            <person name="Sreeshan A."/>
            <person name="Augustine A."/>
        </authorList>
    </citation>
    <scope>NUCLEOTIDE SEQUENCE</scope>
    <source>
        <tissue evidence="12">Leaf</tissue>
    </source>
</reference>
<sequence length="427" mass="46544">MSRMENKRRGGVSLAMMLCLMVLAATFQGCSSETSHLLGRKKSTKPGAPSNLLASTVLFRVVGNVYPLGYYAALVNIGNPPKTFDFDFDTGSDLSWVQCHAPCTSCSVPLSKQYRPRYNAIPCSNQLCQAINMPTRQCTNSNEQCHYELKYADGGSSTGVVVTDSFPLQLVNGTVIKPAIAFGCGYHQKIAPVAHPSPTTAGVLGLGKGKSSFISQLRAQNIIRNVIGHCLSRRGGGFLFLGDHYVPSSGTSWTPMIQNSENYYISGPSELLFGRKSAGMNVPQLVIDSGSSYTYFSAQIYQTTLNLIKKDLTGKPLKDAPEDRTLSICWKGPKPYKSVDDAKTYFKPLTLSFTKSKKGQLQIPPEHYLIVSKYGNVCFGILNGTEKGMGNTNVIGDISLQDKLVIYDNEKQLLGWAPADCNRLPKS</sequence>
<dbReference type="AlphaFoldDB" id="A0A2P2K709"/>
<evidence type="ECO:0000256" key="9">
    <source>
        <dbReference type="PIRSR" id="PIRSR601461-1"/>
    </source>
</evidence>
<feature type="signal peptide" evidence="10">
    <location>
        <begin position="1"/>
        <end position="32"/>
    </location>
</feature>
<evidence type="ECO:0000256" key="5">
    <source>
        <dbReference type="ARBA" id="ARBA00022750"/>
    </source>
</evidence>
<evidence type="ECO:0000256" key="7">
    <source>
        <dbReference type="ARBA" id="ARBA00068871"/>
    </source>
</evidence>
<dbReference type="InterPro" id="IPR021109">
    <property type="entry name" value="Peptidase_aspartic_dom_sf"/>
</dbReference>
<dbReference type="GO" id="GO:0004190">
    <property type="term" value="F:aspartic-type endopeptidase activity"/>
    <property type="evidence" value="ECO:0007669"/>
    <property type="project" value="UniProtKB-KW"/>
</dbReference>
<dbReference type="EMBL" id="GGEC01021018">
    <property type="protein sequence ID" value="MBX01502.1"/>
    <property type="molecule type" value="Transcribed_RNA"/>
</dbReference>
<accession>A0A2P2K709</accession>
<evidence type="ECO:0000256" key="10">
    <source>
        <dbReference type="SAM" id="SignalP"/>
    </source>
</evidence>
<keyword evidence="4" id="KW-0677">Repeat</keyword>
<feature type="active site" evidence="9">
    <location>
        <position position="89"/>
    </location>
</feature>
<comment type="similarity">
    <text evidence="1">Belongs to the peptidase A1 family.</text>
</comment>
<evidence type="ECO:0000256" key="4">
    <source>
        <dbReference type="ARBA" id="ARBA00022737"/>
    </source>
</evidence>
<dbReference type="InterPro" id="IPR032799">
    <property type="entry name" value="TAXi_C"/>
</dbReference>
<dbReference type="PROSITE" id="PS51767">
    <property type="entry name" value="PEPTIDASE_A1"/>
    <property type="match status" value="1"/>
</dbReference>
<feature type="domain" description="Peptidase A1" evidence="11">
    <location>
        <begin position="71"/>
        <end position="417"/>
    </location>
</feature>
<dbReference type="FunFam" id="2.40.70.10:FF:000027">
    <property type="entry name" value="Aspartic proteinase Asp1 isoform A"/>
    <property type="match status" value="1"/>
</dbReference>
<organism evidence="12">
    <name type="scientific">Rhizophora mucronata</name>
    <name type="common">Asiatic mangrove</name>
    <dbReference type="NCBI Taxonomy" id="61149"/>
    <lineage>
        <taxon>Eukaryota</taxon>
        <taxon>Viridiplantae</taxon>
        <taxon>Streptophyta</taxon>
        <taxon>Embryophyta</taxon>
        <taxon>Tracheophyta</taxon>
        <taxon>Spermatophyta</taxon>
        <taxon>Magnoliopsida</taxon>
        <taxon>eudicotyledons</taxon>
        <taxon>Gunneridae</taxon>
        <taxon>Pentapetalae</taxon>
        <taxon>rosids</taxon>
        <taxon>fabids</taxon>
        <taxon>Malpighiales</taxon>
        <taxon>Rhizophoraceae</taxon>
        <taxon>Rhizophora</taxon>
    </lineage>
</organism>